<dbReference type="GO" id="GO:0032993">
    <property type="term" value="C:protein-DNA complex"/>
    <property type="evidence" value="ECO:0007669"/>
    <property type="project" value="TreeGrafter"/>
</dbReference>
<dbReference type="OrthoDB" id="9785929at2"/>
<sequence>MQRMCNADDLKIATEALLRQAPDLAAIATACGPPPLRLMPAGFAGLAEVVAGQLISKQAAAAIYARLEQEARPISPQTYLALSPETHAAIGLTRAKQAALAGIAEAILSGELDLAALGTMDSAEATRALTRYRGIGVWTAEVYLMFCEGHADIFPAGDLALRAAAAHAFAMEKRPEIAALRARAETWRPWRSVAARLLWAYYANVMKRNVLPVG</sequence>
<evidence type="ECO:0000256" key="3">
    <source>
        <dbReference type="ARBA" id="ARBA00022763"/>
    </source>
</evidence>
<organism evidence="6 7">
    <name type="scientific">Martelella endophytica</name>
    <dbReference type="NCBI Taxonomy" id="1486262"/>
    <lineage>
        <taxon>Bacteria</taxon>
        <taxon>Pseudomonadati</taxon>
        <taxon>Pseudomonadota</taxon>
        <taxon>Alphaproteobacteria</taxon>
        <taxon>Hyphomicrobiales</taxon>
        <taxon>Aurantimonadaceae</taxon>
        <taxon>Martelella</taxon>
    </lineage>
</organism>
<dbReference type="GO" id="GO:0005737">
    <property type="term" value="C:cytoplasm"/>
    <property type="evidence" value="ECO:0007669"/>
    <property type="project" value="TreeGrafter"/>
</dbReference>
<proteinExistence type="predicted"/>
<dbReference type="InterPro" id="IPR011257">
    <property type="entry name" value="DNA_glycosylase"/>
</dbReference>
<dbReference type="Pfam" id="PF00730">
    <property type="entry name" value="HhH-GPD"/>
    <property type="match status" value="1"/>
</dbReference>
<dbReference type="SUPFAM" id="SSF48150">
    <property type="entry name" value="DNA-glycosylase"/>
    <property type="match status" value="1"/>
</dbReference>
<dbReference type="EC" id="3.2.2.21" evidence="2"/>
<dbReference type="Gene3D" id="1.10.1670.40">
    <property type="match status" value="1"/>
</dbReference>
<keyword evidence="4" id="KW-0234">DNA repair</keyword>
<keyword evidence="7" id="KW-1185">Reference proteome</keyword>
<dbReference type="InterPro" id="IPR051912">
    <property type="entry name" value="Alkylbase_DNA_Glycosylase/TA"/>
</dbReference>
<dbReference type="Proteomes" id="UP000032611">
    <property type="component" value="Chromosome"/>
</dbReference>
<dbReference type="GO" id="GO:0043916">
    <property type="term" value="F:DNA-7-methylguanine glycosylase activity"/>
    <property type="evidence" value="ECO:0007669"/>
    <property type="project" value="TreeGrafter"/>
</dbReference>
<protein>
    <recommendedName>
        <fullName evidence="2">DNA-3-methyladenine glycosylase II</fullName>
        <ecNumber evidence="2">3.2.2.21</ecNumber>
    </recommendedName>
</protein>
<dbReference type="GO" id="GO:0032131">
    <property type="term" value="F:alkylated DNA binding"/>
    <property type="evidence" value="ECO:0007669"/>
    <property type="project" value="TreeGrafter"/>
</dbReference>
<dbReference type="Gene3D" id="1.10.340.30">
    <property type="entry name" value="Hypothetical protein, domain 2"/>
    <property type="match status" value="1"/>
</dbReference>
<gene>
    <name evidence="6" type="ORF">TM49_07525</name>
</gene>
<keyword evidence="6" id="KW-0326">Glycosidase</keyword>
<feature type="domain" description="HhH-GPD" evidence="5">
    <location>
        <begin position="51"/>
        <end position="203"/>
    </location>
</feature>
<evidence type="ECO:0000256" key="4">
    <source>
        <dbReference type="ARBA" id="ARBA00023204"/>
    </source>
</evidence>
<comment type="catalytic activity">
    <reaction evidence="1">
        <text>Hydrolysis of alkylated DNA, releasing 3-methyladenine, 3-methylguanine, 7-methylguanine and 7-methyladenine.</text>
        <dbReference type="EC" id="3.2.2.21"/>
    </reaction>
</comment>
<accession>A0A0D5LQF4</accession>
<evidence type="ECO:0000259" key="5">
    <source>
        <dbReference type="SMART" id="SM00478"/>
    </source>
</evidence>
<dbReference type="SMART" id="SM00478">
    <property type="entry name" value="ENDO3c"/>
    <property type="match status" value="1"/>
</dbReference>
<name>A0A0D5LQF4_MAREN</name>
<dbReference type="RefSeq" id="WP_045680284.1">
    <property type="nucleotide sequence ID" value="NZ_CP010803.1"/>
</dbReference>
<dbReference type="PANTHER" id="PTHR43003">
    <property type="entry name" value="DNA-3-METHYLADENINE GLYCOSYLASE"/>
    <property type="match status" value="1"/>
</dbReference>
<reference evidence="6 7" key="1">
    <citation type="journal article" date="2015" name="Genome Announc.">
        <title>Complete genome sequence of Martelella endophytica YC6887, which has antifungal activity associated with a halophyte.</title>
        <authorList>
            <person name="Khan A."/>
            <person name="Khan H."/>
            <person name="Chung E.J."/>
            <person name="Hossain M.T."/>
            <person name="Chung Y.R."/>
        </authorList>
    </citation>
    <scope>NUCLEOTIDE SEQUENCE [LARGE SCALE GENOMIC DNA]</scope>
    <source>
        <strain evidence="6">YC6887</strain>
    </source>
</reference>
<dbReference type="InterPro" id="IPR003265">
    <property type="entry name" value="HhH-GPD_domain"/>
</dbReference>
<dbReference type="GO" id="GO:0006285">
    <property type="term" value="P:base-excision repair, AP site formation"/>
    <property type="evidence" value="ECO:0007669"/>
    <property type="project" value="TreeGrafter"/>
</dbReference>
<dbReference type="EMBL" id="CP010803">
    <property type="protein sequence ID" value="AJY45573.1"/>
    <property type="molecule type" value="Genomic_DNA"/>
</dbReference>
<evidence type="ECO:0000256" key="2">
    <source>
        <dbReference type="ARBA" id="ARBA00012000"/>
    </source>
</evidence>
<dbReference type="KEGG" id="mey:TM49_07525"/>
<keyword evidence="6" id="KW-0378">Hydrolase</keyword>
<evidence type="ECO:0000313" key="6">
    <source>
        <dbReference type="EMBL" id="AJY45573.1"/>
    </source>
</evidence>
<keyword evidence="3" id="KW-0227">DNA damage</keyword>
<dbReference type="GO" id="GO:0008725">
    <property type="term" value="F:DNA-3-methyladenine glycosylase activity"/>
    <property type="evidence" value="ECO:0007669"/>
    <property type="project" value="TreeGrafter"/>
</dbReference>
<dbReference type="GO" id="GO:0006307">
    <property type="term" value="P:DNA alkylation repair"/>
    <property type="evidence" value="ECO:0007669"/>
    <property type="project" value="TreeGrafter"/>
</dbReference>
<dbReference type="CDD" id="cd00056">
    <property type="entry name" value="ENDO3c"/>
    <property type="match status" value="1"/>
</dbReference>
<dbReference type="PANTHER" id="PTHR43003:SF5">
    <property type="entry name" value="DNA-3-METHYLADENINE GLYCOSYLASE"/>
    <property type="match status" value="1"/>
</dbReference>
<dbReference type="STRING" id="1486262.TM49_07525"/>
<evidence type="ECO:0000256" key="1">
    <source>
        <dbReference type="ARBA" id="ARBA00000086"/>
    </source>
</evidence>
<dbReference type="HOGENOM" id="CLU_000445_72_5_5"/>
<dbReference type="AlphaFoldDB" id="A0A0D5LQF4"/>
<evidence type="ECO:0000313" key="7">
    <source>
        <dbReference type="Proteomes" id="UP000032611"/>
    </source>
</evidence>
<dbReference type="PATRIC" id="fig|1486262.3.peg.1551"/>